<organism evidence="1 2">
    <name type="scientific">Moniliophthora roreri</name>
    <name type="common">Frosty pod rot fungus</name>
    <name type="synonym">Monilia roreri</name>
    <dbReference type="NCBI Taxonomy" id="221103"/>
    <lineage>
        <taxon>Eukaryota</taxon>
        <taxon>Fungi</taxon>
        <taxon>Dikarya</taxon>
        <taxon>Basidiomycota</taxon>
        <taxon>Agaricomycotina</taxon>
        <taxon>Agaricomycetes</taxon>
        <taxon>Agaricomycetidae</taxon>
        <taxon>Agaricales</taxon>
        <taxon>Marasmiineae</taxon>
        <taxon>Marasmiaceae</taxon>
        <taxon>Moniliophthora</taxon>
    </lineage>
</organism>
<dbReference type="eggNOG" id="ENOG502RSFH">
    <property type="taxonomic scope" value="Eukaryota"/>
</dbReference>
<dbReference type="Proteomes" id="UP000054988">
    <property type="component" value="Unassembled WGS sequence"/>
</dbReference>
<gene>
    <name evidence="1" type="ORF">WG66_8411</name>
</gene>
<dbReference type="AlphaFoldDB" id="A0A0W0FRY1"/>
<reference evidence="1 2" key="1">
    <citation type="submission" date="2015-12" db="EMBL/GenBank/DDBJ databases">
        <title>Draft genome sequence of Moniliophthora roreri, the causal agent of frosty pod rot of cacao.</title>
        <authorList>
            <person name="Aime M.C."/>
            <person name="Diaz-Valderrama J.R."/>
            <person name="Kijpornyongpan T."/>
            <person name="Phillips-Mora W."/>
        </authorList>
    </citation>
    <scope>NUCLEOTIDE SEQUENCE [LARGE SCALE GENOMIC DNA]</scope>
    <source>
        <strain evidence="1 2">MCA 2952</strain>
    </source>
</reference>
<accession>A0A0W0FRY1</accession>
<evidence type="ECO:0000313" key="2">
    <source>
        <dbReference type="Proteomes" id="UP000054988"/>
    </source>
</evidence>
<proteinExistence type="predicted"/>
<protein>
    <submittedName>
        <fullName evidence="1">Uncharacterized protein</fullName>
    </submittedName>
</protein>
<dbReference type="EMBL" id="LATX01001713">
    <property type="protein sequence ID" value="KTB39014.1"/>
    <property type="molecule type" value="Genomic_DNA"/>
</dbReference>
<name>A0A0W0FRY1_MONRR</name>
<evidence type="ECO:0000313" key="1">
    <source>
        <dbReference type="EMBL" id="KTB39014.1"/>
    </source>
</evidence>
<comment type="caution">
    <text evidence="1">The sequence shown here is derived from an EMBL/GenBank/DDBJ whole genome shotgun (WGS) entry which is preliminary data.</text>
</comment>
<sequence>MNLPDEAQLRCEAAQYSTPPRHTAFSAHHFTALTFSQALEIDLPLIAMGLNLGIPCRHYFQLFTKAQGLTFSIGMIKRRWLQDSIVDVESIPPVTFNDTDERSTKNPSYTVLPLPLQSNPLSQSTYTSRTPHVDDLAPSLTVPAHLVDSEIQAALQPLIAGIQTAGDLQGLLGQLQDI</sequence>